<keyword evidence="2" id="KW-1185">Reference proteome</keyword>
<comment type="caution">
    <text evidence="1">The sequence shown here is derived from an EMBL/GenBank/DDBJ whole genome shotgun (WGS) entry which is preliminary data.</text>
</comment>
<evidence type="ECO:0008006" key="3">
    <source>
        <dbReference type="Google" id="ProtNLM"/>
    </source>
</evidence>
<organism evidence="1 2">
    <name type="scientific">Saccharothrix lopnurensis</name>
    <dbReference type="NCBI Taxonomy" id="1670621"/>
    <lineage>
        <taxon>Bacteria</taxon>
        <taxon>Bacillati</taxon>
        <taxon>Actinomycetota</taxon>
        <taxon>Actinomycetes</taxon>
        <taxon>Pseudonocardiales</taxon>
        <taxon>Pseudonocardiaceae</taxon>
        <taxon>Saccharothrix</taxon>
    </lineage>
</organism>
<dbReference type="RefSeq" id="WP_380632701.1">
    <property type="nucleotide sequence ID" value="NZ_JBHSQO010000002.1"/>
</dbReference>
<evidence type="ECO:0000313" key="1">
    <source>
        <dbReference type="EMBL" id="MFC6088328.1"/>
    </source>
</evidence>
<reference evidence="2" key="1">
    <citation type="journal article" date="2019" name="Int. J. Syst. Evol. Microbiol.">
        <title>The Global Catalogue of Microorganisms (GCM) 10K type strain sequencing project: providing services to taxonomists for standard genome sequencing and annotation.</title>
        <authorList>
            <consortium name="The Broad Institute Genomics Platform"/>
            <consortium name="The Broad Institute Genome Sequencing Center for Infectious Disease"/>
            <person name="Wu L."/>
            <person name="Ma J."/>
        </authorList>
    </citation>
    <scope>NUCLEOTIDE SEQUENCE [LARGE SCALE GENOMIC DNA]</scope>
    <source>
        <strain evidence="2">CGMCC 4.7246</strain>
    </source>
</reference>
<sequence length="197" mass="22221">MVSAALLQWQSSRKAKLDNLLKAHLAVGGSKAGRRWATEELNHAIILRLASEFQGYCRDLHDEAIQFVVHSTASADPEVRRVLTFSFLAARRLDRGNAEPGALGNDFSLFNVDLWPNLHAHYPTKSSEWRRRLEMLNKARNGIAHDDKKKIADVVAADWPLTLPSVKRWRSGLDGLARGMDHVVNESLRQLLNKAPW</sequence>
<dbReference type="EMBL" id="JBHSQO010000002">
    <property type="protein sequence ID" value="MFC6088328.1"/>
    <property type="molecule type" value="Genomic_DNA"/>
</dbReference>
<dbReference type="Proteomes" id="UP001596220">
    <property type="component" value="Unassembled WGS sequence"/>
</dbReference>
<proteinExistence type="predicted"/>
<evidence type="ECO:0000313" key="2">
    <source>
        <dbReference type="Proteomes" id="UP001596220"/>
    </source>
</evidence>
<gene>
    <name evidence="1" type="ORF">ACFP3R_03525</name>
</gene>
<accession>A0ABW1NYN3</accession>
<protein>
    <recommendedName>
        <fullName evidence="3">RiboL-PSP-HEPN domain-containing protein</fullName>
    </recommendedName>
</protein>
<name>A0ABW1NYN3_9PSEU</name>